<dbReference type="PROSITE" id="PS51367">
    <property type="entry name" value="THAUMATIN_2"/>
    <property type="match status" value="1"/>
</dbReference>
<name>A0ABC8YND9_9POAL</name>
<organism evidence="3 4">
    <name type="scientific">Urochloa decumbens</name>
    <dbReference type="NCBI Taxonomy" id="240449"/>
    <lineage>
        <taxon>Eukaryota</taxon>
        <taxon>Viridiplantae</taxon>
        <taxon>Streptophyta</taxon>
        <taxon>Embryophyta</taxon>
        <taxon>Tracheophyta</taxon>
        <taxon>Spermatophyta</taxon>
        <taxon>Magnoliopsida</taxon>
        <taxon>Liliopsida</taxon>
        <taxon>Poales</taxon>
        <taxon>Poaceae</taxon>
        <taxon>PACMAD clade</taxon>
        <taxon>Panicoideae</taxon>
        <taxon>Panicodae</taxon>
        <taxon>Paniceae</taxon>
        <taxon>Melinidinae</taxon>
        <taxon>Urochloa</taxon>
    </lineage>
</organism>
<gene>
    <name evidence="3" type="ORF">URODEC1_LOCUS35447</name>
</gene>
<keyword evidence="1" id="KW-1015">Disulfide bond</keyword>
<evidence type="ECO:0000256" key="1">
    <source>
        <dbReference type="PIRSR" id="PIRSR002703-1"/>
    </source>
</evidence>
<keyword evidence="4" id="KW-1185">Reference proteome</keyword>
<feature type="disulfide bond" evidence="1">
    <location>
        <begin position="71"/>
        <end position="77"/>
    </location>
</feature>
<proteinExistence type="predicted"/>
<reference evidence="3" key="1">
    <citation type="submission" date="2024-10" db="EMBL/GenBank/DDBJ databases">
        <authorList>
            <person name="Ryan C."/>
        </authorList>
    </citation>
    <scope>NUCLEOTIDE SEQUENCE [LARGE SCALE GENOMIC DNA]</scope>
</reference>
<dbReference type="EMBL" id="OZ075127">
    <property type="protein sequence ID" value="CAL4945417.1"/>
    <property type="molecule type" value="Genomic_DNA"/>
</dbReference>
<dbReference type="PRINTS" id="PR00347">
    <property type="entry name" value="THAUMATIN"/>
</dbReference>
<evidence type="ECO:0000313" key="3">
    <source>
        <dbReference type="EMBL" id="CAL4945417.1"/>
    </source>
</evidence>
<dbReference type="PANTHER" id="PTHR31048">
    <property type="entry name" value="OS03G0233200 PROTEIN"/>
    <property type="match status" value="1"/>
</dbReference>
<accession>A0ABC8YND9</accession>
<evidence type="ECO:0008006" key="5">
    <source>
        <dbReference type="Google" id="ProtNLM"/>
    </source>
</evidence>
<dbReference type="InterPro" id="IPR001938">
    <property type="entry name" value="Thaumatin"/>
</dbReference>
<sequence length="168" mass="17622">MASRAASSAIFLLLATFAAGASAATFNIRNNCGYTVWPAGIPVGGGVQLDPRQSWTVYVPPGRGHCDSGDCAGALSCTLSGQTPATLAEYTIGANGAQDFYDISLVDGFNQPMDFSYSTGVNLHCPGAGCPDAYLYPTDDTKTHACASNSNYQVTFCASSRHTWWNDA</sequence>
<evidence type="ECO:0000313" key="4">
    <source>
        <dbReference type="Proteomes" id="UP001497457"/>
    </source>
</evidence>
<dbReference type="Gene3D" id="2.60.110.10">
    <property type="entry name" value="Thaumatin"/>
    <property type="match status" value="2"/>
</dbReference>
<feature type="chain" id="PRO_5044804379" description="Thaumatin-like protein" evidence="2">
    <location>
        <begin position="24"/>
        <end position="168"/>
    </location>
</feature>
<dbReference type="SUPFAM" id="SSF49870">
    <property type="entry name" value="Osmotin, thaumatin-like protein"/>
    <property type="match status" value="1"/>
</dbReference>
<dbReference type="PIRSF" id="PIRSF002703">
    <property type="entry name" value="Thaumatin"/>
    <property type="match status" value="1"/>
</dbReference>
<dbReference type="Pfam" id="PF00314">
    <property type="entry name" value="Thaumatin"/>
    <property type="match status" value="1"/>
</dbReference>
<keyword evidence="2" id="KW-0732">Signal</keyword>
<dbReference type="Proteomes" id="UP001497457">
    <property type="component" value="Chromosome 17b"/>
</dbReference>
<protein>
    <recommendedName>
        <fullName evidence="5">Thaumatin-like protein</fullName>
    </recommendedName>
</protein>
<dbReference type="AlphaFoldDB" id="A0ABC8YND9"/>
<feature type="signal peptide" evidence="2">
    <location>
        <begin position="1"/>
        <end position="23"/>
    </location>
</feature>
<evidence type="ECO:0000256" key="2">
    <source>
        <dbReference type="SAM" id="SignalP"/>
    </source>
</evidence>
<dbReference type="InterPro" id="IPR037176">
    <property type="entry name" value="Osmotin/thaumatin-like_sf"/>
</dbReference>
<dbReference type="SMART" id="SM00205">
    <property type="entry name" value="THN"/>
    <property type="match status" value="1"/>
</dbReference>